<reference evidence="1" key="1">
    <citation type="submission" date="2021-05" db="EMBL/GenBank/DDBJ databases">
        <authorList>
            <person name="Pan Q."/>
            <person name="Jouanno E."/>
            <person name="Zahm M."/>
            <person name="Klopp C."/>
            <person name="Cabau C."/>
            <person name="Louis A."/>
            <person name="Berthelot C."/>
            <person name="Parey E."/>
            <person name="Roest Crollius H."/>
            <person name="Montfort J."/>
            <person name="Robinson-Rechavi M."/>
            <person name="Bouchez O."/>
            <person name="Lampietro C."/>
            <person name="Lopez Roques C."/>
            <person name="Donnadieu C."/>
            <person name="Postlethwait J."/>
            <person name="Bobe J."/>
            <person name="Dillon D."/>
            <person name="Chandos A."/>
            <person name="von Hippel F."/>
            <person name="Guiguen Y."/>
        </authorList>
    </citation>
    <scope>NUCLEOTIDE SEQUENCE</scope>
    <source>
        <strain evidence="1">YG-Jan2019</strain>
    </source>
</reference>
<proteinExistence type="predicted"/>
<dbReference type="Proteomes" id="UP001157502">
    <property type="component" value="Chromosome 4"/>
</dbReference>
<evidence type="ECO:0000313" key="1">
    <source>
        <dbReference type="EMBL" id="KAJ8013052.1"/>
    </source>
</evidence>
<protein>
    <submittedName>
        <fullName evidence="1">Uncharacterized protein</fullName>
    </submittedName>
</protein>
<evidence type="ECO:0000313" key="2">
    <source>
        <dbReference type="Proteomes" id="UP001157502"/>
    </source>
</evidence>
<organism evidence="1 2">
    <name type="scientific">Dallia pectoralis</name>
    <name type="common">Alaska blackfish</name>
    <dbReference type="NCBI Taxonomy" id="75939"/>
    <lineage>
        <taxon>Eukaryota</taxon>
        <taxon>Metazoa</taxon>
        <taxon>Chordata</taxon>
        <taxon>Craniata</taxon>
        <taxon>Vertebrata</taxon>
        <taxon>Euteleostomi</taxon>
        <taxon>Actinopterygii</taxon>
        <taxon>Neopterygii</taxon>
        <taxon>Teleostei</taxon>
        <taxon>Protacanthopterygii</taxon>
        <taxon>Esociformes</taxon>
        <taxon>Umbridae</taxon>
        <taxon>Dallia</taxon>
    </lineage>
</organism>
<accession>A0ACC2HAX3</accession>
<sequence>MEAAEGSKGDHISSFCQANPMYDMDQNLIRSDLFSLQCSDVKPAKAKTTNRCLNFVIVYLIFQTLLNAFLLYKAFSKESRNLSSRFTTEKQISDNNIPQLIDRNNSLETTSIRLQSLQAQVNNLCGEDGQLGRLKADLVVINTSNTLLQERVKAISLLEAPRGTQGLPGPPGMRGEAGARGDKGDTGQKGDPGVDGQHGGKGEPGEPGEPGSKGENGVPGRSNSVTGPPGLPGLQGLKGDRGPDGVTGIPGLNGVKGDTGAQGQRGETGSPGLKGDRGIPGPVGPQGNKGDPGPLGTGVTKPVNVRISGGVARGRVEVLWLDQWGTVCDDSFDVLDGTVICKSLGYQRATSVFTGIPGTGKIWLDDLGCTGTEKSIFDCKHSGLGINNCQHAEDASVQCV</sequence>
<name>A0ACC2HAX3_DALPE</name>
<keyword evidence="2" id="KW-1185">Reference proteome</keyword>
<dbReference type="EMBL" id="CM055731">
    <property type="protein sequence ID" value="KAJ8013052.1"/>
    <property type="molecule type" value="Genomic_DNA"/>
</dbReference>
<comment type="caution">
    <text evidence="1">The sequence shown here is derived from an EMBL/GenBank/DDBJ whole genome shotgun (WGS) entry which is preliminary data.</text>
</comment>
<gene>
    <name evidence="1" type="ORF">DPEC_G00049300</name>
</gene>